<reference evidence="2 3" key="1">
    <citation type="submission" date="2018-12" db="EMBL/GenBank/DDBJ databases">
        <title>Flammeovirga pectinis sp. nov., isolated from the gut of the Korean scallop, Patinopecten yessoensis.</title>
        <authorList>
            <person name="Bae J.-W."/>
            <person name="Jeong Y.-S."/>
            <person name="Kang W."/>
        </authorList>
    </citation>
    <scope>NUCLEOTIDE SEQUENCE [LARGE SCALE GENOMIC DNA]</scope>
    <source>
        <strain evidence="2 3">L12M1</strain>
    </source>
</reference>
<sequence>MNNEIDKYVTTIVAYFDNIMPLTDNEKEFVRGICEIKKIRRRQYLSQSGDVEKYMNFIVEGALKMYYVDDNGSEHNMQFAIENHWINDIKSFYKELPSRMEIEALENTTVLRISLENLKKLYEEHPKFNRIFRVLLENAHMNLQDRVLDNISFSAKEKYINFSEKYPYLLNRISNVQIASFLGITPEFLSKIRKELSKK</sequence>
<protein>
    <submittedName>
        <fullName evidence="2">Crp/Fnr family transcriptional regulator</fullName>
    </submittedName>
</protein>
<gene>
    <name evidence="2" type="ORF">EI427_20355</name>
</gene>
<dbReference type="RefSeq" id="WP_126618202.1">
    <property type="nucleotide sequence ID" value="NZ_CP034562.1"/>
</dbReference>
<dbReference type="CDD" id="cd00038">
    <property type="entry name" value="CAP_ED"/>
    <property type="match status" value="1"/>
</dbReference>
<keyword evidence="3" id="KW-1185">Reference proteome</keyword>
<dbReference type="Gene3D" id="2.60.120.10">
    <property type="entry name" value="Jelly Rolls"/>
    <property type="match status" value="1"/>
</dbReference>
<dbReference type="EMBL" id="CP034562">
    <property type="protein sequence ID" value="AZQ64476.1"/>
    <property type="molecule type" value="Genomic_DNA"/>
</dbReference>
<dbReference type="InterPro" id="IPR014710">
    <property type="entry name" value="RmlC-like_jellyroll"/>
</dbReference>
<dbReference type="InterPro" id="IPR018490">
    <property type="entry name" value="cNMP-bd_dom_sf"/>
</dbReference>
<name>A0A3S9P8E8_9BACT</name>
<accession>A0A3S9P8E8</accession>
<feature type="domain" description="Cyclic nucleotide-binding" evidence="1">
    <location>
        <begin position="37"/>
        <end position="125"/>
    </location>
</feature>
<evidence type="ECO:0000313" key="2">
    <source>
        <dbReference type="EMBL" id="AZQ64476.1"/>
    </source>
</evidence>
<evidence type="ECO:0000259" key="1">
    <source>
        <dbReference type="Pfam" id="PF00027"/>
    </source>
</evidence>
<dbReference type="SUPFAM" id="SSF51206">
    <property type="entry name" value="cAMP-binding domain-like"/>
    <property type="match status" value="1"/>
</dbReference>
<dbReference type="Proteomes" id="UP000267268">
    <property type="component" value="Chromosome 1"/>
</dbReference>
<evidence type="ECO:0000313" key="3">
    <source>
        <dbReference type="Proteomes" id="UP000267268"/>
    </source>
</evidence>
<organism evidence="2 3">
    <name type="scientific">Flammeovirga pectinis</name>
    <dbReference type="NCBI Taxonomy" id="2494373"/>
    <lineage>
        <taxon>Bacteria</taxon>
        <taxon>Pseudomonadati</taxon>
        <taxon>Bacteroidota</taxon>
        <taxon>Cytophagia</taxon>
        <taxon>Cytophagales</taxon>
        <taxon>Flammeovirgaceae</taxon>
        <taxon>Flammeovirga</taxon>
    </lineage>
</organism>
<dbReference type="Pfam" id="PF00027">
    <property type="entry name" value="cNMP_binding"/>
    <property type="match status" value="1"/>
</dbReference>
<dbReference type="OrthoDB" id="792939at2"/>
<dbReference type="KEGG" id="fll:EI427_20355"/>
<dbReference type="InterPro" id="IPR000595">
    <property type="entry name" value="cNMP-bd_dom"/>
</dbReference>
<proteinExistence type="predicted"/>
<dbReference type="AlphaFoldDB" id="A0A3S9P8E8"/>